<protein>
    <submittedName>
        <fullName evidence="2">Uncharacterized protein</fullName>
    </submittedName>
</protein>
<organism evidence="2 3">
    <name type="scientific">Microdochium bolleyi</name>
    <dbReference type="NCBI Taxonomy" id="196109"/>
    <lineage>
        <taxon>Eukaryota</taxon>
        <taxon>Fungi</taxon>
        <taxon>Dikarya</taxon>
        <taxon>Ascomycota</taxon>
        <taxon>Pezizomycotina</taxon>
        <taxon>Sordariomycetes</taxon>
        <taxon>Xylariomycetidae</taxon>
        <taxon>Xylariales</taxon>
        <taxon>Microdochiaceae</taxon>
        <taxon>Microdochium</taxon>
    </lineage>
</organism>
<evidence type="ECO:0000313" key="2">
    <source>
        <dbReference type="EMBL" id="KXJ91239.1"/>
    </source>
</evidence>
<dbReference type="EMBL" id="KQ964250">
    <property type="protein sequence ID" value="KXJ91239.1"/>
    <property type="molecule type" value="Genomic_DNA"/>
</dbReference>
<keyword evidence="3" id="KW-1185">Reference proteome</keyword>
<dbReference type="AlphaFoldDB" id="A0A136J2D2"/>
<feature type="region of interest" description="Disordered" evidence="1">
    <location>
        <begin position="51"/>
        <end position="88"/>
    </location>
</feature>
<evidence type="ECO:0000313" key="3">
    <source>
        <dbReference type="Proteomes" id="UP000070501"/>
    </source>
</evidence>
<name>A0A136J2D2_9PEZI</name>
<reference evidence="3" key="1">
    <citation type="submission" date="2016-02" db="EMBL/GenBank/DDBJ databases">
        <title>Draft genome sequence of Microdochium bolleyi, a fungal endophyte of beachgrass.</title>
        <authorList>
            <consortium name="DOE Joint Genome Institute"/>
            <person name="David A.S."/>
            <person name="May G."/>
            <person name="Haridas S."/>
            <person name="Lim J."/>
            <person name="Wang M."/>
            <person name="Labutti K."/>
            <person name="Lipzen A."/>
            <person name="Barry K."/>
            <person name="Grigoriev I.V."/>
        </authorList>
    </citation>
    <scope>NUCLEOTIDE SEQUENCE [LARGE SCALE GENOMIC DNA]</scope>
    <source>
        <strain evidence="3">J235TASD1</strain>
    </source>
</reference>
<evidence type="ECO:0000256" key="1">
    <source>
        <dbReference type="SAM" id="MobiDB-lite"/>
    </source>
</evidence>
<sequence>MGLVMGGVHAARSAWVDPQRPCCHAPHSLSMLGCAAMRAARRLSKYGHTLHVRHKQDAQEAVQQDTATDRISQEKEEKDHLSLRKSDDESDKMLCTAISSPNDDSESVSLPLARISLLEEKLSSSDENSPPFVECRQPCFDRGPSCAARQASCRSDPVADELEQDSQSPGWLSERSFPHGGTPLFQKFVSRFGAPHSLAAAYASFGMMQHAHWKAVPPCMTSANHLPRANGPEIDQTGVRLAPQQGGQSEYSEPSTYKSGHAWMSHLLPSPGNGVD</sequence>
<dbReference type="Proteomes" id="UP000070501">
    <property type="component" value="Unassembled WGS sequence"/>
</dbReference>
<dbReference type="InParanoid" id="A0A136J2D2"/>
<gene>
    <name evidence="2" type="ORF">Micbo1qcDRAFT_175474</name>
</gene>
<proteinExistence type="predicted"/>
<accession>A0A136J2D2</accession>
<feature type="compositionally biased region" description="Basic and acidic residues" evidence="1">
    <location>
        <begin position="67"/>
        <end position="87"/>
    </location>
</feature>